<evidence type="ECO:0000256" key="3">
    <source>
        <dbReference type="ARBA" id="ARBA00022598"/>
    </source>
</evidence>
<feature type="site" description="Important for substrate specificity" evidence="9">
    <location>
        <position position="66"/>
    </location>
</feature>
<dbReference type="GO" id="GO:0005525">
    <property type="term" value="F:GTP binding"/>
    <property type="evidence" value="ECO:0007669"/>
    <property type="project" value="UniProtKB-UniRule"/>
</dbReference>
<feature type="binding site" evidence="9">
    <location>
        <position position="246"/>
    </location>
    <ligand>
        <name>Mg(2+)</name>
        <dbReference type="ChEBI" id="CHEBI:18420"/>
    </ligand>
</feature>
<feature type="binding site" evidence="9">
    <location>
        <position position="232"/>
    </location>
    <ligand>
        <name>Mg(2+)</name>
        <dbReference type="ChEBI" id="CHEBI:18420"/>
    </ligand>
</feature>
<feature type="binding site" evidence="9">
    <location>
        <begin position="77"/>
        <end position="79"/>
    </location>
    <ligand>
        <name>GTP</name>
        <dbReference type="ChEBI" id="CHEBI:37565"/>
    </ligand>
</feature>
<dbReference type="SUPFAM" id="SSF56059">
    <property type="entry name" value="Glutathione synthetase ATP-binding domain-like"/>
    <property type="match status" value="1"/>
</dbReference>
<reference evidence="12" key="1">
    <citation type="submission" date="2014-07" db="EMBL/GenBank/DDBJ databases">
        <authorList>
            <person name="Martin A.A"/>
            <person name="De Silva N."/>
        </authorList>
    </citation>
    <scope>NUCLEOTIDE SEQUENCE</scope>
</reference>
<dbReference type="WBParaSite" id="SVE_0693800.1">
    <property type="protein sequence ID" value="SVE_0693800.1"/>
    <property type="gene ID" value="SVE_0693800"/>
</dbReference>
<comment type="pathway">
    <text evidence="1 9">Carbohydrate metabolism; tricarboxylic acid cycle; succinate from succinyl-CoA (ligase route): step 1/1.</text>
</comment>
<keyword evidence="7 9" id="KW-0496">Mitochondrion</keyword>
<feature type="domain" description="ATP-citrate synthase/succinyl-CoA ligase C-terminal" evidence="10">
    <location>
        <begin position="295"/>
        <end position="415"/>
    </location>
</feature>
<dbReference type="InterPro" id="IPR013650">
    <property type="entry name" value="ATP-grasp_succ-CoA_synth-type"/>
</dbReference>
<dbReference type="Pfam" id="PF08442">
    <property type="entry name" value="ATP-grasp_2"/>
    <property type="match status" value="1"/>
</dbReference>
<feature type="binding site" evidence="9">
    <location>
        <begin position="354"/>
        <end position="356"/>
    </location>
    <ligand>
        <name>substrate</name>
        <note>ligand shared with subunit alpha</note>
    </ligand>
</feature>
<organism evidence="12 13">
    <name type="scientific">Strongyloides venezuelensis</name>
    <name type="common">Threadworm</name>
    <dbReference type="NCBI Taxonomy" id="75913"/>
    <lineage>
        <taxon>Eukaryota</taxon>
        <taxon>Metazoa</taxon>
        <taxon>Ecdysozoa</taxon>
        <taxon>Nematoda</taxon>
        <taxon>Chromadorea</taxon>
        <taxon>Rhabditida</taxon>
        <taxon>Tylenchina</taxon>
        <taxon>Panagrolaimomorpha</taxon>
        <taxon>Strongyloidoidea</taxon>
        <taxon>Strongyloididae</taxon>
        <taxon>Strongyloides</taxon>
    </lineage>
</organism>
<dbReference type="EC" id="6.2.1.4" evidence="9"/>
<feature type="domain" description="ATP-grasp fold succinyl-CoA synthetase-type" evidence="11">
    <location>
        <begin position="26"/>
        <end position="236"/>
    </location>
</feature>
<evidence type="ECO:0000313" key="12">
    <source>
        <dbReference type="Proteomes" id="UP000035680"/>
    </source>
</evidence>
<dbReference type="InterPro" id="IPR017866">
    <property type="entry name" value="Succ-CoA_synthase_bsu_CS"/>
</dbReference>
<dbReference type="PANTHER" id="PTHR11815">
    <property type="entry name" value="SUCCINYL-COA SYNTHETASE BETA CHAIN"/>
    <property type="match status" value="1"/>
</dbReference>
<dbReference type="GO" id="GO:0006104">
    <property type="term" value="P:succinyl-CoA metabolic process"/>
    <property type="evidence" value="ECO:0007669"/>
    <property type="project" value="InterPro"/>
</dbReference>
<dbReference type="HAMAP" id="MF_00558">
    <property type="entry name" value="Succ_CoA_beta"/>
    <property type="match status" value="1"/>
</dbReference>
<keyword evidence="8 9" id="KW-0342">GTP-binding</keyword>
<dbReference type="GO" id="GO:0000287">
    <property type="term" value="F:magnesium ion binding"/>
    <property type="evidence" value="ECO:0007669"/>
    <property type="project" value="UniProtKB-UniRule"/>
</dbReference>
<dbReference type="GO" id="GO:0042709">
    <property type="term" value="C:succinate-CoA ligase complex"/>
    <property type="evidence" value="ECO:0007669"/>
    <property type="project" value="TreeGrafter"/>
</dbReference>
<dbReference type="FunFam" id="3.40.50.261:FF:000001">
    <property type="entry name" value="Succinate--CoA ligase [ADP-forming] subunit beta"/>
    <property type="match status" value="1"/>
</dbReference>
<evidence type="ECO:0000256" key="4">
    <source>
        <dbReference type="ARBA" id="ARBA00022723"/>
    </source>
</evidence>
<evidence type="ECO:0000259" key="11">
    <source>
        <dbReference type="Pfam" id="PF08442"/>
    </source>
</evidence>
<protein>
    <recommendedName>
        <fullName evidence="9">Succinate--CoA ligase [GDP-forming] subunit beta, mitochondrial</fullName>
        <ecNumber evidence="9">6.2.1.4</ecNumber>
    </recommendedName>
    <alternativeName>
        <fullName evidence="9">GTP-specific succinyl-CoA synthetase subunit beta</fullName>
        <shortName evidence="9">G-SCS</shortName>
        <shortName evidence="9">GTPSCS</shortName>
    </alternativeName>
    <alternativeName>
        <fullName evidence="9">Succinyl-CoA synthetase beta-G chain</fullName>
        <shortName evidence="9">SCS-betaG</shortName>
    </alternativeName>
</protein>
<dbReference type="NCBIfam" id="NF001913">
    <property type="entry name" value="PRK00696.1"/>
    <property type="match status" value="1"/>
</dbReference>
<dbReference type="GO" id="GO:0004775">
    <property type="term" value="F:succinate-CoA ligase (ADP-forming) activity"/>
    <property type="evidence" value="ECO:0007669"/>
    <property type="project" value="UniProtKB-UniRule"/>
</dbReference>
<dbReference type="InterPro" id="IPR005811">
    <property type="entry name" value="SUCC_ACL_C"/>
</dbReference>
<name>A0A0K0FDL2_STRVS</name>
<dbReference type="Proteomes" id="UP000035680">
    <property type="component" value="Unassembled WGS sequence"/>
</dbReference>
<dbReference type="NCBIfam" id="TIGR01016">
    <property type="entry name" value="sucCoAbeta"/>
    <property type="match status" value="1"/>
</dbReference>
<dbReference type="STRING" id="75913.A0A0K0FDL2"/>
<dbReference type="GO" id="GO:0005739">
    <property type="term" value="C:mitochondrion"/>
    <property type="evidence" value="ECO:0007669"/>
    <property type="project" value="UniProtKB-SubCell"/>
</dbReference>
<sequence>MMIRNIPRTISFVNSNSQILQRRYLNLQEYQSKTLLEKYGCSIQKFVVADNKSEVERKLKNFLPKEYVVKAQILAGGRGKGHLKEGPTGLSGIYISQEKNKVIDAASNMLNKHLVTKQTSDNGVKIKKIMICESINIIRETYLAILVDRDSNGPVIVASPCGGVDIEEVAEKSPELIFKEVIDIEKGITSEQALKLALKLGFKDDLIPKAAIEIEKLYKLFVNVDATQVEINPFVETDDKRVVNVDAKFNFDDNAAFRQKEIFNLENNEDKDEREIEAEKFNLNYIGMDGNIACLVNGAGLAMATMDIIELNGGKAANFLDVGGTVNEQQVFEALRIISSDSKVESILVNIFGGIVNCETISKGLIAAFTKMSLKVPLIVRLEGTNVDSAKKLLNKSGLNIITAENLDDAAKKAVASISK</sequence>
<feature type="binding site" evidence="9">
    <location>
        <position position="297"/>
    </location>
    <ligand>
        <name>substrate</name>
        <note>ligand shared with subunit alpha</note>
    </ligand>
</feature>
<comment type="subcellular location">
    <subcellularLocation>
        <location evidence="9">Mitochondrion</location>
    </subcellularLocation>
</comment>
<dbReference type="Gene3D" id="3.40.50.261">
    <property type="entry name" value="Succinyl-CoA synthetase domains"/>
    <property type="match status" value="1"/>
</dbReference>
<evidence type="ECO:0000256" key="9">
    <source>
        <dbReference type="HAMAP-Rule" id="MF_03221"/>
    </source>
</evidence>
<evidence type="ECO:0000313" key="13">
    <source>
        <dbReference type="WBParaSite" id="SVE_0693800.1"/>
    </source>
</evidence>
<feature type="binding site" evidence="9">
    <location>
        <position position="44"/>
    </location>
    <ligand>
        <name>GTP</name>
        <dbReference type="ChEBI" id="CHEBI:37565"/>
    </ligand>
</feature>
<keyword evidence="3 9" id="KW-0436">Ligase</keyword>
<evidence type="ECO:0000256" key="7">
    <source>
        <dbReference type="ARBA" id="ARBA00023128"/>
    </source>
</evidence>
<dbReference type="GO" id="GO:0006099">
    <property type="term" value="P:tricarboxylic acid cycle"/>
    <property type="evidence" value="ECO:0007669"/>
    <property type="project" value="UniProtKB-UniRule"/>
</dbReference>
<dbReference type="InterPro" id="IPR005809">
    <property type="entry name" value="Succ_CoA_ligase-like_bsu"/>
</dbReference>
<evidence type="ECO:0000256" key="1">
    <source>
        <dbReference type="ARBA" id="ARBA00005064"/>
    </source>
</evidence>
<comment type="catalytic activity">
    <reaction evidence="9">
        <text>GTP + succinate + CoA = succinyl-CoA + GDP + phosphate</text>
        <dbReference type="Rhea" id="RHEA:22120"/>
        <dbReference type="ChEBI" id="CHEBI:30031"/>
        <dbReference type="ChEBI" id="CHEBI:37565"/>
        <dbReference type="ChEBI" id="CHEBI:43474"/>
        <dbReference type="ChEBI" id="CHEBI:57287"/>
        <dbReference type="ChEBI" id="CHEBI:57292"/>
        <dbReference type="ChEBI" id="CHEBI:58189"/>
        <dbReference type="EC" id="6.2.1.4"/>
    </reaction>
</comment>
<keyword evidence="2 9" id="KW-0816">Tricarboxylic acid cycle</keyword>
<evidence type="ECO:0000256" key="8">
    <source>
        <dbReference type="ARBA" id="ARBA00023134"/>
    </source>
</evidence>
<dbReference type="InterPro" id="IPR013815">
    <property type="entry name" value="ATP_grasp_subdomain_1"/>
</dbReference>
<comment type="subunit">
    <text evidence="9">Heterodimer of an alpha and a beta subunit. The beta subunit determines specificity for GTP.</text>
</comment>
<evidence type="ECO:0000256" key="6">
    <source>
        <dbReference type="ARBA" id="ARBA00022842"/>
    </source>
</evidence>
<dbReference type="Gene3D" id="3.30.470.20">
    <property type="entry name" value="ATP-grasp fold, B domain"/>
    <property type="match status" value="1"/>
</dbReference>
<dbReference type="FunFam" id="3.30.470.20:FF:000002">
    <property type="entry name" value="Succinate--CoA ligase [ADP-forming] subunit beta"/>
    <property type="match status" value="1"/>
</dbReference>
<keyword evidence="4 9" id="KW-0479">Metal-binding</keyword>
<dbReference type="GO" id="GO:0005524">
    <property type="term" value="F:ATP binding"/>
    <property type="evidence" value="ECO:0007669"/>
    <property type="project" value="InterPro"/>
</dbReference>
<dbReference type="AlphaFoldDB" id="A0A0K0FDL2"/>
<dbReference type="UniPathway" id="UPA00223">
    <property type="reaction ID" value="UER00999"/>
</dbReference>
<dbReference type="InterPro" id="IPR016102">
    <property type="entry name" value="Succinyl-CoA_synth-like"/>
</dbReference>
<dbReference type="PIRSF" id="PIRSF001554">
    <property type="entry name" value="SucCS_beta"/>
    <property type="match status" value="1"/>
</dbReference>
<dbReference type="Gene3D" id="3.30.1490.20">
    <property type="entry name" value="ATP-grasp fold, A domain"/>
    <property type="match status" value="1"/>
</dbReference>
<accession>A0A0K0FDL2</accession>
<keyword evidence="12" id="KW-1185">Reference proteome</keyword>
<comment type="similarity">
    <text evidence="9">Belongs to the succinate/malate CoA ligase beta subunit family. GTP-specific subunit beta subfamily.</text>
</comment>
<comment type="cofactor">
    <cofactor evidence="9">
        <name>Mg(2+)</name>
        <dbReference type="ChEBI" id="CHEBI:18420"/>
    </cofactor>
    <text evidence="9">Binds 1 Mg(2+) ion per subunit.</text>
</comment>
<dbReference type="PANTHER" id="PTHR11815:SF10">
    <property type="entry name" value="SUCCINATE--COA LIGASE [GDP-FORMING] SUBUNIT BETA, MITOCHONDRIAL"/>
    <property type="match status" value="1"/>
</dbReference>
<keyword evidence="5 9" id="KW-0547">Nucleotide-binding</keyword>
<dbReference type="PROSITE" id="PS01217">
    <property type="entry name" value="SUCCINYL_COA_LIG_3"/>
    <property type="match status" value="1"/>
</dbReference>
<evidence type="ECO:0000256" key="5">
    <source>
        <dbReference type="ARBA" id="ARBA00022741"/>
    </source>
</evidence>
<evidence type="ECO:0000256" key="2">
    <source>
        <dbReference type="ARBA" id="ARBA00022532"/>
    </source>
</evidence>
<evidence type="ECO:0000259" key="10">
    <source>
        <dbReference type="Pfam" id="PF00549"/>
    </source>
</evidence>
<dbReference type="Pfam" id="PF00549">
    <property type="entry name" value="Ligase_CoA"/>
    <property type="match status" value="1"/>
</dbReference>
<dbReference type="SUPFAM" id="SSF52210">
    <property type="entry name" value="Succinyl-CoA synthetase domains"/>
    <property type="match status" value="1"/>
</dbReference>
<feature type="site" description="Important for substrate specificity" evidence="9">
    <location>
        <position position="136"/>
    </location>
</feature>
<reference evidence="13" key="2">
    <citation type="submission" date="2015-08" db="UniProtKB">
        <authorList>
            <consortium name="WormBaseParasite"/>
        </authorList>
    </citation>
    <scope>IDENTIFICATION</scope>
</reference>
<comment type="function">
    <text evidence="9">GTP-specific succinyl-CoA synthetase functions in the citric acid cycle (TCA), coupling the hydrolysis of succinyl-CoA to the synthesis of GTP and thus represents the only step of substrate-level phosphorylation in the TCA. The beta subunit provides nucleotide specificity of the enzyme and binds the substrate succinate, while the binding sites for coenzyme A and phosphate are found in the alpha subunit.</text>
</comment>
<dbReference type="HAMAP" id="MF_03221">
    <property type="entry name" value="Succ_CoA_betaG_euk"/>
    <property type="match status" value="1"/>
</dbReference>
<feature type="binding site" evidence="9">
    <location>
        <position position="135"/>
    </location>
    <ligand>
        <name>GTP</name>
        <dbReference type="ChEBI" id="CHEBI:37565"/>
    </ligand>
</feature>
<proteinExistence type="inferred from homology"/>
<keyword evidence="6 9" id="KW-0460">Magnesium</keyword>
<dbReference type="InterPro" id="IPR034722">
    <property type="entry name" value="Succ_CoA_betaG_euk"/>
</dbReference>
<dbReference type="GO" id="GO:0004776">
    <property type="term" value="F:succinate-CoA ligase (GDP-forming) activity"/>
    <property type="evidence" value="ECO:0007669"/>
    <property type="project" value="UniProtKB-EC"/>
</dbReference>